<accession>A0A0F3HU44</accession>
<dbReference type="InterPro" id="IPR003231">
    <property type="entry name" value="ACP"/>
</dbReference>
<keyword evidence="6 7" id="KW-0275">Fatty acid biosynthesis</keyword>
<name>A0A0F5MJU8_STRGN</name>
<dbReference type="GO" id="GO:0009245">
    <property type="term" value="P:lipid A biosynthetic process"/>
    <property type="evidence" value="ECO:0007669"/>
    <property type="project" value="TreeGrafter"/>
</dbReference>
<accession>A0A0F5MJU8</accession>
<reference evidence="9 12" key="1">
    <citation type="submission" date="2015-02" db="EMBL/GenBank/DDBJ databases">
        <title>Evolution of amylase-binding proteins of oral streptococcal species.</title>
        <authorList>
            <person name="Haase E.M."/>
        </authorList>
    </citation>
    <scope>NUCLEOTIDE SEQUENCE [LARGE SCALE GENOMIC DNA]</scope>
    <source>
        <strain evidence="9">NCTC 10712</strain>
        <strain evidence="12">UB10712</strain>
    </source>
</reference>
<organism evidence="10 13">
    <name type="scientific">Streptococcus gordonii</name>
    <dbReference type="NCBI Taxonomy" id="1302"/>
    <lineage>
        <taxon>Bacteria</taxon>
        <taxon>Bacillati</taxon>
        <taxon>Bacillota</taxon>
        <taxon>Bacilli</taxon>
        <taxon>Lactobacillales</taxon>
        <taxon>Streptococcaceae</taxon>
        <taxon>Streptococcus</taxon>
    </lineage>
</organism>
<evidence type="ECO:0000259" key="8">
    <source>
        <dbReference type="PROSITE" id="PS50075"/>
    </source>
</evidence>
<dbReference type="NCBIfam" id="NF002150">
    <property type="entry name" value="PRK00982.1-4"/>
    <property type="match status" value="1"/>
</dbReference>
<dbReference type="OMA" id="TMEASFI"/>
<dbReference type="Pfam" id="PF00550">
    <property type="entry name" value="PP-binding"/>
    <property type="match status" value="1"/>
</dbReference>
<dbReference type="EMBL" id="JAHZQA010000001">
    <property type="protein sequence ID" value="MBZ2126493.1"/>
    <property type="molecule type" value="Genomic_DNA"/>
</dbReference>
<evidence type="ECO:0000256" key="7">
    <source>
        <dbReference type="HAMAP-Rule" id="MF_01217"/>
    </source>
</evidence>
<gene>
    <name evidence="9" type="primary">acpP_1</name>
    <name evidence="7" type="synonym">acpP</name>
    <name evidence="11" type="ORF">K1I74_00265</name>
    <name evidence="10" type="ORF">SGODD07_01620</name>
    <name evidence="9" type="ORF">TZ88_00834</name>
</gene>
<dbReference type="PROSITE" id="PS50075">
    <property type="entry name" value="CARRIER"/>
    <property type="match status" value="1"/>
</dbReference>
<dbReference type="GO" id="GO:0016020">
    <property type="term" value="C:membrane"/>
    <property type="evidence" value="ECO:0007669"/>
    <property type="project" value="GOC"/>
</dbReference>
<dbReference type="OrthoDB" id="9804551at2"/>
<dbReference type="NCBIfam" id="NF002148">
    <property type="entry name" value="PRK00982.1-2"/>
    <property type="match status" value="1"/>
</dbReference>
<keyword evidence="3 7" id="KW-0597">Phosphoprotein</keyword>
<dbReference type="PANTHER" id="PTHR20863">
    <property type="entry name" value="ACYL CARRIER PROTEIN"/>
    <property type="match status" value="1"/>
</dbReference>
<evidence type="ECO:0000256" key="3">
    <source>
        <dbReference type="ARBA" id="ARBA00022553"/>
    </source>
</evidence>
<dbReference type="GO" id="GO:0000036">
    <property type="term" value="F:acyl carrier activity"/>
    <property type="evidence" value="ECO:0007669"/>
    <property type="project" value="UniProtKB-UniRule"/>
</dbReference>
<dbReference type="PATRIC" id="fig|1302.18.peg.596"/>
<dbReference type="RefSeq" id="WP_008808067.1">
    <property type="nucleotide sequence ID" value="NZ_CABEIB010000003.1"/>
</dbReference>
<comment type="similarity">
    <text evidence="7">Belongs to the acyl carrier protein (ACP) family.</text>
</comment>
<dbReference type="NCBIfam" id="NF009104">
    <property type="entry name" value="PRK12449.1"/>
    <property type="match status" value="1"/>
</dbReference>
<dbReference type="Proteomes" id="UP000826921">
    <property type="component" value="Unassembled WGS sequence"/>
</dbReference>
<comment type="subcellular location">
    <subcellularLocation>
        <location evidence="7">Cytoplasm</location>
    </subcellularLocation>
</comment>
<comment type="pathway">
    <text evidence="7">Lipid metabolism; fatty acid biosynthesis.</text>
</comment>
<evidence type="ECO:0000313" key="10">
    <source>
        <dbReference type="EMBL" id="KXT70150.1"/>
    </source>
</evidence>
<evidence type="ECO:0000256" key="2">
    <source>
        <dbReference type="ARBA" id="ARBA00022516"/>
    </source>
</evidence>
<reference evidence="10 13" key="2">
    <citation type="submission" date="2016-01" db="EMBL/GenBank/DDBJ databases">
        <title>Highly variable Streptococcus oralis are common among viridans streptococci isolated from primates.</title>
        <authorList>
            <person name="Denapaite D."/>
            <person name="Rieger M."/>
            <person name="Koendgen S."/>
            <person name="Brueckner R."/>
            <person name="Ochigava I."/>
            <person name="Kappeler P."/>
            <person name="Maetz-Rensing K."/>
            <person name="Leendertz F."/>
            <person name="Hakenbeck R."/>
        </authorList>
    </citation>
    <scope>NUCLEOTIDE SEQUENCE [LARGE SCALE GENOMIC DNA]</scope>
    <source>
        <strain evidence="10 13">DD07</strain>
    </source>
</reference>
<sequence>MTQETIYQKIVSIIQERQGKSFEVTPELSFKDNLGADSVDMMEFILTLEDEFGIDILDEDIDRLCSVADVVAYIEKKTK</sequence>
<evidence type="ECO:0000256" key="5">
    <source>
        <dbReference type="ARBA" id="ARBA00023098"/>
    </source>
</evidence>
<protein>
    <recommendedName>
        <fullName evidence="7">Acyl carrier protein</fullName>
        <shortName evidence="7">ACP</shortName>
    </recommendedName>
</protein>
<proteinExistence type="inferred from homology"/>
<dbReference type="Proteomes" id="UP000033375">
    <property type="component" value="Unassembled WGS sequence"/>
</dbReference>
<dbReference type="Gene3D" id="1.10.1200.10">
    <property type="entry name" value="ACP-like"/>
    <property type="match status" value="1"/>
</dbReference>
<dbReference type="InterPro" id="IPR036736">
    <property type="entry name" value="ACP-like_sf"/>
</dbReference>
<keyword evidence="1 7" id="KW-0596">Phosphopantetheine</keyword>
<dbReference type="InterPro" id="IPR009081">
    <property type="entry name" value="PP-bd_ACP"/>
</dbReference>
<dbReference type="HAMAP" id="MF_01217">
    <property type="entry name" value="Acyl_carrier"/>
    <property type="match status" value="1"/>
</dbReference>
<dbReference type="SUPFAM" id="SSF47336">
    <property type="entry name" value="ACP-like"/>
    <property type="match status" value="1"/>
</dbReference>
<comment type="function">
    <text evidence="7">Carrier of the growing fatty acid chain in fatty acid biosynthesis.</text>
</comment>
<keyword evidence="2 7" id="KW-0444">Lipid biosynthesis</keyword>
<dbReference type="EMBL" id="JYGN01000002">
    <property type="protein sequence ID" value="KJQ66140.1"/>
    <property type="molecule type" value="Genomic_DNA"/>
</dbReference>
<comment type="PTM">
    <text evidence="7">4'-phosphopantetheine is transferred from CoA to a specific serine of apo-ACP by AcpS. This modification is essential for activity because fatty acids are bound in thioester linkage to the sulfhydryl of the prosthetic group.</text>
</comment>
<feature type="modified residue" description="O-(pantetheine 4'-phosphoryl)serine" evidence="7">
    <location>
        <position position="38"/>
    </location>
</feature>
<dbReference type="Proteomes" id="UP000070096">
    <property type="component" value="Unassembled WGS sequence"/>
</dbReference>
<keyword evidence="7" id="KW-0963">Cytoplasm</keyword>
<evidence type="ECO:0000313" key="11">
    <source>
        <dbReference type="EMBL" id="MBZ2126493.1"/>
    </source>
</evidence>
<evidence type="ECO:0000313" key="9">
    <source>
        <dbReference type="EMBL" id="KJQ66140.1"/>
    </source>
</evidence>
<dbReference type="UniPathway" id="UPA00094"/>
<keyword evidence="4 7" id="KW-0276">Fatty acid metabolism</keyword>
<dbReference type="AlphaFoldDB" id="A0A0F5MJU8"/>
<dbReference type="EMBL" id="LQRC01000219">
    <property type="protein sequence ID" value="KXT70150.1"/>
    <property type="molecule type" value="Genomic_DNA"/>
</dbReference>
<evidence type="ECO:0000256" key="6">
    <source>
        <dbReference type="ARBA" id="ARBA00023160"/>
    </source>
</evidence>
<evidence type="ECO:0000313" key="13">
    <source>
        <dbReference type="Proteomes" id="UP000070096"/>
    </source>
</evidence>
<feature type="domain" description="Carrier" evidence="8">
    <location>
        <begin position="1"/>
        <end position="78"/>
    </location>
</feature>
<evidence type="ECO:0000313" key="12">
    <source>
        <dbReference type="Proteomes" id="UP000033375"/>
    </source>
</evidence>
<keyword evidence="5 7" id="KW-0443">Lipid metabolism</keyword>
<dbReference type="PANTHER" id="PTHR20863:SF76">
    <property type="entry name" value="CARRIER DOMAIN-CONTAINING PROTEIN"/>
    <property type="match status" value="1"/>
</dbReference>
<comment type="caution">
    <text evidence="10">The sequence shown here is derived from an EMBL/GenBank/DDBJ whole genome shotgun (WGS) entry which is preliminary data.</text>
</comment>
<dbReference type="GO" id="GO:0005829">
    <property type="term" value="C:cytosol"/>
    <property type="evidence" value="ECO:0007669"/>
    <property type="project" value="TreeGrafter"/>
</dbReference>
<reference evidence="11" key="3">
    <citation type="submission" date="2021-07" db="EMBL/GenBank/DDBJ databases">
        <title>Occurrence of streptococci in the human mouth that bind to a non-human glycan.</title>
        <authorList>
            <person name="Cross B."/>
            <person name="Thamadilok S."/>
            <person name="Bensing B."/>
            <person name="Sasmal A."/>
            <person name="Khedri Z."/>
            <person name="Deng L."/>
            <person name="Yu H."/>
            <person name="Mehta A."/>
            <person name="Aluvathingal J."/>
            <person name="Nadendla S."/>
            <person name="Vickerman M."/>
            <person name="Chen X."/>
            <person name="Dewhirst F."/>
            <person name="Gill A."/>
            <person name="Lettrichova I."/>
            <person name="Diaz S."/>
            <person name="Gill S."/>
            <person name="Tettelin H."/>
            <person name="Iverson T."/>
            <person name="Sullam P."/>
            <person name="Varki A."/>
            <person name="Ruhl S."/>
        </authorList>
    </citation>
    <scope>NUCLEOTIDE SEQUENCE</scope>
    <source>
        <strain evidence="11">SK9</strain>
    </source>
</reference>
<evidence type="ECO:0000256" key="1">
    <source>
        <dbReference type="ARBA" id="ARBA00022450"/>
    </source>
</evidence>
<dbReference type="GO" id="GO:0000035">
    <property type="term" value="F:acyl binding"/>
    <property type="evidence" value="ECO:0007669"/>
    <property type="project" value="TreeGrafter"/>
</dbReference>
<evidence type="ECO:0000256" key="4">
    <source>
        <dbReference type="ARBA" id="ARBA00022832"/>
    </source>
</evidence>